<feature type="compositionally biased region" description="Low complexity" evidence="3">
    <location>
        <begin position="201"/>
        <end position="216"/>
    </location>
</feature>
<feature type="compositionally biased region" description="Basic and acidic residues" evidence="3">
    <location>
        <begin position="169"/>
        <end position="184"/>
    </location>
</feature>
<dbReference type="RefSeq" id="WP_155451252.1">
    <property type="nucleotide sequence ID" value="NZ_WNKT01000049.1"/>
</dbReference>
<comment type="similarity">
    <text evidence="2">Belongs to the CsoS2 family.</text>
</comment>
<feature type="region of interest" description="Disordered" evidence="3">
    <location>
        <begin position="135"/>
        <end position="234"/>
    </location>
</feature>
<organism evidence="4 5">
    <name type="scientific">Allochromatium palmeri</name>
    <dbReference type="NCBI Taxonomy" id="231048"/>
    <lineage>
        <taxon>Bacteria</taxon>
        <taxon>Pseudomonadati</taxon>
        <taxon>Pseudomonadota</taxon>
        <taxon>Gammaproteobacteria</taxon>
        <taxon>Chromatiales</taxon>
        <taxon>Chromatiaceae</taxon>
        <taxon>Allochromatium</taxon>
    </lineage>
</organism>
<feature type="region of interest" description="Disordered" evidence="3">
    <location>
        <begin position="599"/>
        <end position="778"/>
    </location>
</feature>
<evidence type="ECO:0000256" key="1">
    <source>
        <dbReference type="ARBA" id="ARBA00022737"/>
    </source>
</evidence>
<dbReference type="AlphaFoldDB" id="A0A6N8EJK5"/>
<dbReference type="Proteomes" id="UP000434044">
    <property type="component" value="Unassembled WGS sequence"/>
</dbReference>
<proteinExistence type="inferred from homology"/>
<reference evidence="4 5" key="1">
    <citation type="submission" date="2019-11" db="EMBL/GenBank/DDBJ databases">
        <title>Whole-genome sequence of the anaerobic purple sulfur bacterium Allochromatium palmeri DSM 15591.</title>
        <authorList>
            <person name="Kyndt J.A."/>
            <person name="Meyer T.E."/>
        </authorList>
    </citation>
    <scope>NUCLEOTIDE SEQUENCE [LARGE SCALE GENOMIC DNA]</scope>
    <source>
        <strain evidence="4 5">DSM 15591</strain>
    </source>
</reference>
<feature type="compositionally biased region" description="Low complexity" evidence="3">
    <location>
        <begin position="599"/>
        <end position="610"/>
    </location>
</feature>
<feature type="compositionally biased region" description="Polar residues" evidence="3">
    <location>
        <begin position="225"/>
        <end position="234"/>
    </location>
</feature>
<gene>
    <name evidence="4" type="ORF">GJ668_16595</name>
</gene>
<keyword evidence="5" id="KW-1185">Reference proteome</keyword>
<feature type="region of interest" description="Disordered" evidence="3">
    <location>
        <begin position="1"/>
        <end position="121"/>
    </location>
</feature>
<comment type="caution">
    <text evidence="4">The sequence shown here is derived from an EMBL/GenBank/DDBJ whole genome shotgun (WGS) entry which is preliminary data.</text>
</comment>
<evidence type="ECO:0000256" key="2">
    <source>
        <dbReference type="ARBA" id="ARBA00024044"/>
    </source>
</evidence>
<dbReference type="InterPro" id="IPR020990">
    <property type="entry name" value="CSOS2/2B"/>
</dbReference>
<dbReference type="Pfam" id="PF12288">
    <property type="entry name" value="CsoS2_M"/>
    <property type="match status" value="1"/>
</dbReference>
<feature type="region of interest" description="Disordered" evidence="3">
    <location>
        <begin position="372"/>
        <end position="399"/>
    </location>
</feature>
<sequence>MADQERQLTGRAASIAKRRAIANGGKAGRPSPESVTNTASNTGRTKRGQVSEAAPMTLRERLSAPEPAPAPRASQPKLERNRRSVTLAEGRKRSMERRDQITRGRPGYARPAPADQADMRGLVGREASIARRRAIAGLEPTAPRSGRQRDDQTSVTTDSSQATGVPKPATERRATANPVNDKRQRAGRPRGGATLAKAPSRGRMLSMARRAALAGRGKTGVDSVSGRSSQAATTNLLRNAGVSSREIAKRVREERCEHGKCGESGPRPTGRARRSNGARPNDAPAKVGVSTTASGQTLTGTQVGRSQRTTGDEVGACRQVTGTEYMGAEVFQEFCGIGPTPAPNRQSAVTATSGGQTLTGDQVARNVKVTGDETGAGRQLTGTPYTAPGPEGAPPKVGQTQTLSGRTVTGSLIGRNATLTGVESGACQRVTGNEYLGFEHFDSVCKTRPEPVGILKVGLDTTWRGQAVTGSLVSGTARVTGNETGRCEIVTGTTYLGAEQITTDCGPETARQTAERMPLGRSTPGFGLTGLQPGIGGAMTGDIKGACQPVTGTPYLGGDDLLATCDSEEFAALPGSDDFPQPLGGGQWGHGQFSIDTPARAAQSQPARRSVTGTHYDEEHSRITGPFNMGGNRVTGTEGFRARRAEERRESGPSRPGSVMSPRPAKAMASTPMIEESVVESEPARPRITGEGLDGGLRITGNDWGRNERVTGTEGKSAHSRNPTRRGDAPVGAFVGARAFRDAQVQERERPQSETRVTGGSGGTERGALVTLSGGARG</sequence>
<evidence type="ECO:0000256" key="3">
    <source>
        <dbReference type="SAM" id="MobiDB-lite"/>
    </source>
</evidence>
<feature type="compositionally biased region" description="Polar residues" evidence="3">
    <location>
        <begin position="33"/>
        <end position="43"/>
    </location>
</feature>
<evidence type="ECO:0000313" key="4">
    <source>
        <dbReference type="EMBL" id="MTW22687.1"/>
    </source>
</evidence>
<dbReference type="GO" id="GO:0043886">
    <property type="term" value="F:structural constituent of carboxysome shell"/>
    <property type="evidence" value="ECO:0007669"/>
    <property type="project" value="InterPro"/>
</dbReference>
<dbReference type="OrthoDB" id="543713at2"/>
<dbReference type="EMBL" id="WNKT01000049">
    <property type="protein sequence ID" value="MTW22687.1"/>
    <property type="molecule type" value="Genomic_DNA"/>
</dbReference>
<feature type="compositionally biased region" description="Basic and acidic residues" evidence="3">
    <location>
        <begin position="739"/>
        <end position="753"/>
    </location>
</feature>
<protein>
    <submittedName>
        <fullName evidence="4">Carboxysome shell protein</fullName>
    </submittedName>
</protein>
<accession>A0A6N8EJK5</accession>
<feature type="compositionally biased region" description="Basic and acidic residues" evidence="3">
    <location>
        <begin position="89"/>
        <end position="102"/>
    </location>
</feature>
<feature type="compositionally biased region" description="Polar residues" evidence="3">
    <location>
        <begin position="289"/>
        <end position="309"/>
    </location>
</feature>
<feature type="compositionally biased region" description="Polar residues" evidence="3">
    <location>
        <begin position="153"/>
        <end position="163"/>
    </location>
</feature>
<keyword evidence="1" id="KW-0677">Repeat</keyword>
<name>A0A6N8EJK5_9GAMM</name>
<feature type="compositionally biased region" description="Basic and acidic residues" evidence="3">
    <location>
        <begin position="640"/>
        <end position="652"/>
    </location>
</feature>
<feature type="region of interest" description="Disordered" evidence="3">
    <location>
        <begin position="255"/>
        <end position="312"/>
    </location>
</feature>
<evidence type="ECO:0000313" key="5">
    <source>
        <dbReference type="Proteomes" id="UP000434044"/>
    </source>
</evidence>